<evidence type="ECO:0000313" key="7">
    <source>
        <dbReference type="EMBL" id="MBB5494912.1"/>
    </source>
</evidence>
<gene>
    <name evidence="7" type="ORF">HNR07_006049</name>
</gene>
<dbReference type="EC" id="2.1.1.132" evidence="7"/>
<dbReference type="PANTHER" id="PTHR43182">
    <property type="entry name" value="COBALT-PRECORRIN-6B C(15)-METHYLTRANSFERASE (DECARBOXYLATING)"/>
    <property type="match status" value="1"/>
</dbReference>
<dbReference type="InterPro" id="IPR006365">
    <property type="entry name" value="Cbl_synth_CobL"/>
</dbReference>
<dbReference type="UniPathway" id="UPA00148"/>
<reference evidence="7 8" key="1">
    <citation type="submission" date="2020-08" db="EMBL/GenBank/DDBJ databases">
        <title>Sequencing the genomes of 1000 actinobacteria strains.</title>
        <authorList>
            <person name="Klenk H.-P."/>
        </authorList>
    </citation>
    <scope>NUCLEOTIDE SEQUENCE [LARGE SCALE GENOMIC DNA]</scope>
    <source>
        <strain evidence="7 8">DSM 44598</strain>
    </source>
</reference>
<keyword evidence="5" id="KW-0949">S-adenosyl-L-methionine</keyword>
<dbReference type="Pfam" id="PF00590">
    <property type="entry name" value="TP_methylase"/>
    <property type="match status" value="1"/>
</dbReference>
<name>A0A840WFA2_9ACTN</name>
<keyword evidence="8" id="KW-1185">Reference proteome</keyword>
<dbReference type="SUPFAM" id="SSF53790">
    <property type="entry name" value="Tetrapyrrole methylase"/>
    <property type="match status" value="1"/>
</dbReference>
<dbReference type="InterPro" id="IPR035996">
    <property type="entry name" value="4pyrrol_Methylase_sf"/>
</dbReference>
<comment type="caution">
    <text evidence="7">The sequence shown here is derived from an EMBL/GenBank/DDBJ whole genome shotgun (WGS) entry which is preliminary data.</text>
</comment>
<dbReference type="SUPFAM" id="SSF53335">
    <property type="entry name" value="S-adenosyl-L-methionine-dependent methyltransferases"/>
    <property type="match status" value="1"/>
</dbReference>
<evidence type="ECO:0000256" key="2">
    <source>
        <dbReference type="ARBA" id="ARBA00022573"/>
    </source>
</evidence>
<dbReference type="InterPro" id="IPR029063">
    <property type="entry name" value="SAM-dependent_MTases_sf"/>
</dbReference>
<dbReference type="GO" id="GO:0009236">
    <property type="term" value="P:cobalamin biosynthetic process"/>
    <property type="evidence" value="ECO:0007669"/>
    <property type="project" value="UniProtKB-UniPathway"/>
</dbReference>
<dbReference type="InterPro" id="IPR014777">
    <property type="entry name" value="4pyrrole_Mease_sub1"/>
</dbReference>
<dbReference type="Proteomes" id="UP000579647">
    <property type="component" value="Unassembled WGS sequence"/>
</dbReference>
<organism evidence="7 8">
    <name type="scientific">Nocardiopsis metallicus</name>
    <dbReference type="NCBI Taxonomy" id="179819"/>
    <lineage>
        <taxon>Bacteria</taxon>
        <taxon>Bacillati</taxon>
        <taxon>Actinomycetota</taxon>
        <taxon>Actinomycetes</taxon>
        <taxon>Streptosporangiales</taxon>
        <taxon>Nocardiopsidaceae</taxon>
        <taxon>Nocardiopsis</taxon>
    </lineage>
</organism>
<dbReference type="CDD" id="cd11644">
    <property type="entry name" value="Precorrin-6Y-MT"/>
    <property type="match status" value="1"/>
</dbReference>
<protein>
    <submittedName>
        <fullName evidence="7">Precorrin-6Y C5,15-methyltransferase (Decarboxylating)</fullName>
        <ecNumber evidence="7">2.1.1.132</ecNumber>
    </submittedName>
</protein>
<evidence type="ECO:0000256" key="4">
    <source>
        <dbReference type="ARBA" id="ARBA00022679"/>
    </source>
</evidence>
<dbReference type="Gene3D" id="3.40.50.150">
    <property type="entry name" value="Vaccinia Virus protein VP39"/>
    <property type="match status" value="1"/>
</dbReference>
<feature type="domain" description="Tetrapyrrole methylase" evidence="6">
    <location>
        <begin position="9"/>
        <end position="194"/>
    </location>
</feature>
<dbReference type="AlphaFoldDB" id="A0A840WFA2"/>
<dbReference type="PIRSF" id="PIRSF036428">
    <property type="entry name" value="CobL"/>
    <property type="match status" value="1"/>
</dbReference>
<proteinExistence type="predicted"/>
<comment type="pathway">
    <text evidence="1">Cofactor biosynthesis; adenosylcobalamin biosynthesis.</text>
</comment>
<evidence type="ECO:0000256" key="5">
    <source>
        <dbReference type="ARBA" id="ARBA00022691"/>
    </source>
</evidence>
<dbReference type="NCBIfam" id="TIGR02467">
    <property type="entry name" value="CbiE"/>
    <property type="match status" value="1"/>
</dbReference>
<dbReference type="PANTHER" id="PTHR43182:SF1">
    <property type="entry name" value="COBALT-PRECORRIN-7 C(5)-METHYLTRANSFERASE"/>
    <property type="match status" value="1"/>
</dbReference>
<dbReference type="InterPro" id="IPR050714">
    <property type="entry name" value="Cobalamin_biosynth_MTase"/>
</dbReference>
<evidence type="ECO:0000313" key="8">
    <source>
        <dbReference type="Proteomes" id="UP000579647"/>
    </source>
</evidence>
<dbReference type="GO" id="GO:0046025">
    <property type="term" value="F:precorrin-6Y C5,15-methyltransferase (decarboxylating) activity"/>
    <property type="evidence" value="ECO:0007669"/>
    <property type="project" value="UniProtKB-EC"/>
</dbReference>
<accession>A0A840WFA2</accession>
<sequence>MRLQASPPRITVVGIGADGWPGLPERLRELVLAAQVVLGGRRHLEMLPSGPGQHRQVWPSPLSEGLVPLLESLAGREVVALASGDPMVSGIGTTLVGLLGADAVRVEPAVSSVSLARARMGWSAEGCSVVSLVGRDPRVLLRRLAPGRRVLVLSSGAATPATVAALLAGAGYGESRMTVLGDLGASTESRLSTTSDAWLAAPPEQVPALHVLALELAGPPGLGVLAGLPDDAFEHDGQLTKRDLRASALARLAPSPGEHLWDVGAGAGSVGIEWMRAHPACRATAVEADSGRAERIGRNAGRLGVPGLDVVTGRAPNALAGLVAPDAVFVGGGATRPGVLDACLSALRPGGRLVVHGVTLETEQLLAHAYRTHGGELTRIAVESAAPIGTFTGWTPARTVTQWALSAPVRHDLE</sequence>
<dbReference type="GO" id="GO:0008276">
    <property type="term" value="F:protein methyltransferase activity"/>
    <property type="evidence" value="ECO:0007669"/>
    <property type="project" value="InterPro"/>
</dbReference>
<dbReference type="CDD" id="cd02440">
    <property type="entry name" value="AdoMet_MTases"/>
    <property type="match status" value="1"/>
</dbReference>
<dbReference type="InterPro" id="IPR000878">
    <property type="entry name" value="4pyrrol_Mease"/>
</dbReference>
<evidence type="ECO:0000256" key="3">
    <source>
        <dbReference type="ARBA" id="ARBA00022603"/>
    </source>
</evidence>
<dbReference type="RefSeq" id="WP_184369086.1">
    <property type="nucleotide sequence ID" value="NZ_BAAAKM010000052.1"/>
</dbReference>
<keyword evidence="4 7" id="KW-0808">Transferase</keyword>
<dbReference type="InterPro" id="IPR014008">
    <property type="entry name" value="Cbl_synth_MTase_CbiT"/>
</dbReference>
<dbReference type="Gene3D" id="3.40.1010.10">
    <property type="entry name" value="Cobalt-precorrin-4 Transmethylase, Domain 1"/>
    <property type="match status" value="1"/>
</dbReference>
<evidence type="ECO:0000256" key="1">
    <source>
        <dbReference type="ARBA" id="ARBA00004953"/>
    </source>
</evidence>
<evidence type="ECO:0000259" key="6">
    <source>
        <dbReference type="Pfam" id="PF00590"/>
    </source>
</evidence>
<dbReference type="GO" id="GO:0032259">
    <property type="term" value="P:methylation"/>
    <property type="evidence" value="ECO:0007669"/>
    <property type="project" value="UniProtKB-KW"/>
</dbReference>
<keyword evidence="2" id="KW-0169">Cobalamin biosynthesis</keyword>
<keyword evidence="3 7" id="KW-0489">Methyltransferase</keyword>
<dbReference type="NCBIfam" id="TIGR02469">
    <property type="entry name" value="CbiT"/>
    <property type="match status" value="1"/>
</dbReference>
<dbReference type="InterPro" id="IPR012818">
    <property type="entry name" value="CbiE"/>
</dbReference>
<dbReference type="EMBL" id="JACHDO010000001">
    <property type="protein sequence ID" value="MBB5494912.1"/>
    <property type="molecule type" value="Genomic_DNA"/>
</dbReference>